<sequence length="281" mass="31433">MHVSPSRHTCPYARKPRTYLERACDDPTASLSRPRLRLRDRLRLRLRLDGHRTGRSDPARRCQCQQGRRRRRERGGRLGSQQEAGRRPRKQQQAWAPFARRRGVLLRGAHGAVVLRRGAVATVAQDRHGVDCGGGAGRVGGVGGGAGAGGVDGVGGGRAARAPGSHAAPLCRAPGRRPRMGATRAVQPRRGARGPRLLRRHGRGRRGVRARVRRRQPRGWRPREARRRLGRHPRRRQLQDALRSPESRTSPPSLFTHVHVRSILCTLLCFFLACAVFRLYY</sequence>
<feature type="region of interest" description="Disordered" evidence="1">
    <location>
        <begin position="49"/>
        <end position="96"/>
    </location>
</feature>
<accession>A0A804PS01</accession>
<keyword evidence="2" id="KW-0812">Transmembrane</keyword>
<protein>
    <submittedName>
        <fullName evidence="3">Uncharacterized protein</fullName>
    </submittedName>
</protein>
<dbReference type="EnsemblPlants" id="Zm00001eb267920_T001">
    <property type="protein sequence ID" value="Zm00001eb267920_P001"/>
    <property type="gene ID" value="Zm00001eb267920"/>
</dbReference>
<reference evidence="4" key="1">
    <citation type="journal article" date="2009" name="Science">
        <title>The B73 maize genome: complexity, diversity, and dynamics.</title>
        <authorList>
            <person name="Schnable P.S."/>
            <person name="Ware D."/>
            <person name="Fulton R.S."/>
            <person name="Stein J.C."/>
            <person name="Wei F."/>
            <person name="Pasternak S."/>
            <person name="Liang C."/>
            <person name="Zhang J."/>
            <person name="Fulton L."/>
            <person name="Graves T.A."/>
            <person name="Minx P."/>
            <person name="Reily A.D."/>
            <person name="Courtney L."/>
            <person name="Kruchowski S.S."/>
            <person name="Tomlinson C."/>
            <person name="Strong C."/>
            <person name="Delehaunty K."/>
            <person name="Fronick C."/>
            <person name="Courtney B."/>
            <person name="Rock S.M."/>
            <person name="Belter E."/>
            <person name="Du F."/>
            <person name="Kim K."/>
            <person name="Abbott R.M."/>
            <person name="Cotton M."/>
            <person name="Levy A."/>
            <person name="Marchetto P."/>
            <person name="Ochoa K."/>
            <person name="Jackson S.M."/>
            <person name="Gillam B."/>
            <person name="Chen W."/>
            <person name="Yan L."/>
            <person name="Higginbotham J."/>
            <person name="Cardenas M."/>
            <person name="Waligorski J."/>
            <person name="Applebaum E."/>
            <person name="Phelps L."/>
            <person name="Falcone J."/>
            <person name="Kanchi K."/>
            <person name="Thane T."/>
            <person name="Scimone A."/>
            <person name="Thane N."/>
            <person name="Henke J."/>
            <person name="Wang T."/>
            <person name="Ruppert J."/>
            <person name="Shah N."/>
            <person name="Rotter K."/>
            <person name="Hodges J."/>
            <person name="Ingenthron E."/>
            <person name="Cordes M."/>
            <person name="Kohlberg S."/>
            <person name="Sgro J."/>
            <person name="Delgado B."/>
            <person name="Mead K."/>
            <person name="Chinwalla A."/>
            <person name="Leonard S."/>
            <person name="Crouse K."/>
            <person name="Collura K."/>
            <person name="Kudrna D."/>
            <person name="Currie J."/>
            <person name="He R."/>
            <person name="Angelova A."/>
            <person name="Rajasekar S."/>
            <person name="Mueller T."/>
            <person name="Lomeli R."/>
            <person name="Scara G."/>
            <person name="Ko A."/>
            <person name="Delaney K."/>
            <person name="Wissotski M."/>
            <person name="Lopez G."/>
            <person name="Campos D."/>
            <person name="Braidotti M."/>
            <person name="Ashley E."/>
            <person name="Golser W."/>
            <person name="Kim H."/>
            <person name="Lee S."/>
            <person name="Lin J."/>
            <person name="Dujmic Z."/>
            <person name="Kim W."/>
            <person name="Talag J."/>
            <person name="Zuccolo A."/>
            <person name="Fan C."/>
            <person name="Sebastian A."/>
            <person name="Kramer M."/>
            <person name="Spiegel L."/>
            <person name="Nascimento L."/>
            <person name="Zutavern T."/>
            <person name="Miller B."/>
            <person name="Ambroise C."/>
            <person name="Muller S."/>
            <person name="Spooner W."/>
            <person name="Narechania A."/>
            <person name="Ren L."/>
            <person name="Wei S."/>
            <person name="Kumari S."/>
            <person name="Faga B."/>
            <person name="Levy M.J."/>
            <person name="McMahan L."/>
            <person name="Van Buren P."/>
            <person name="Vaughn M.W."/>
            <person name="Ying K."/>
            <person name="Yeh C.-T."/>
            <person name="Emrich S.J."/>
            <person name="Jia Y."/>
            <person name="Kalyanaraman A."/>
            <person name="Hsia A.-P."/>
            <person name="Barbazuk W.B."/>
            <person name="Baucom R.S."/>
            <person name="Brutnell T.P."/>
            <person name="Carpita N.C."/>
            <person name="Chaparro C."/>
            <person name="Chia J.-M."/>
            <person name="Deragon J.-M."/>
            <person name="Estill J.C."/>
            <person name="Fu Y."/>
            <person name="Jeddeloh J.A."/>
            <person name="Han Y."/>
            <person name="Lee H."/>
            <person name="Li P."/>
            <person name="Lisch D.R."/>
            <person name="Liu S."/>
            <person name="Liu Z."/>
            <person name="Nagel D.H."/>
            <person name="McCann M.C."/>
            <person name="SanMiguel P."/>
            <person name="Myers A.M."/>
            <person name="Nettleton D."/>
            <person name="Nguyen J."/>
            <person name="Penning B.W."/>
            <person name="Ponnala L."/>
            <person name="Schneider K.L."/>
            <person name="Schwartz D.C."/>
            <person name="Sharma A."/>
            <person name="Soderlund C."/>
            <person name="Springer N.M."/>
            <person name="Sun Q."/>
            <person name="Wang H."/>
            <person name="Waterman M."/>
            <person name="Westerman R."/>
            <person name="Wolfgruber T.K."/>
            <person name="Yang L."/>
            <person name="Yu Y."/>
            <person name="Zhang L."/>
            <person name="Zhou S."/>
            <person name="Zhu Q."/>
            <person name="Bennetzen J.L."/>
            <person name="Dawe R.K."/>
            <person name="Jiang J."/>
            <person name="Jiang N."/>
            <person name="Presting G.G."/>
            <person name="Wessler S.R."/>
            <person name="Aluru S."/>
            <person name="Martienssen R.A."/>
            <person name="Clifton S.W."/>
            <person name="McCombie W.R."/>
            <person name="Wing R.A."/>
            <person name="Wilson R.K."/>
        </authorList>
    </citation>
    <scope>NUCLEOTIDE SEQUENCE [LARGE SCALE GENOMIC DNA]</scope>
    <source>
        <strain evidence="4">cv. B73</strain>
    </source>
</reference>
<keyword evidence="2" id="KW-0472">Membrane</keyword>
<reference evidence="3" key="2">
    <citation type="submission" date="2019-07" db="EMBL/GenBank/DDBJ databases">
        <authorList>
            <person name="Seetharam A."/>
            <person name="Woodhouse M."/>
            <person name="Cannon E."/>
        </authorList>
    </citation>
    <scope>NUCLEOTIDE SEQUENCE [LARGE SCALE GENOMIC DNA]</scope>
    <source>
        <strain evidence="3">cv. B73</strain>
    </source>
</reference>
<feature type="transmembrane region" description="Helical" evidence="2">
    <location>
        <begin position="258"/>
        <end position="280"/>
    </location>
</feature>
<feature type="region of interest" description="Disordered" evidence="1">
    <location>
        <begin position="157"/>
        <end position="253"/>
    </location>
</feature>
<dbReference type="Proteomes" id="UP000007305">
    <property type="component" value="Chromosome 6"/>
</dbReference>
<dbReference type="Gramene" id="Zm00001eb267920_T001">
    <property type="protein sequence ID" value="Zm00001eb267920_P001"/>
    <property type="gene ID" value="Zm00001eb267920"/>
</dbReference>
<dbReference type="AlphaFoldDB" id="A0A804PS01"/>
<reference evidence="3" key="3">
    <citation type="submission" date="2021-05" db="UniProtKB">
        <authorList>
            <consortium name="EnsemblPlants"/>
        </authorList>
    </citation>
    <scope>IDENTIFICATION</scope>
    <source>
        <strain evidence="3">cv. B73</strain>
    </source>
</reference>
<name>A0A804PS01_MAIZE</name>
<evidence type="ECO:0000313" key="4">
    <source>
        <dbReference type="Proteomes" id="UP000007305"/>
    </source>
</evidence>
<organism evidence="3 4">
    <name type="scientific">Zea mays</name>
    <name type="common">Maize</name>
    <dbReference type="NCBI Taxonomy" id="4577"/>
    <lineage>
        <taxon>Eukaryota</taxon>
        <taxon>Viridiplantae</taxon>
        <taxon>Streptophyta</taxon>
        <taxon>Embryophyta</taxon>
        <taxon>Tracheophyta</taxon>
        <taxon>Spermatophyta</taxon>
        <taxon>Magnoliopsida</taxon>
        <taxon>Liliopsida</taxon>
        <taxon>Poales</taxon>
        <taxon>Poaceae</taxon>
        <taxon>PACMAD clade</taxon>
        <taxon>Panicoideae</taxon>
        <taxon>Andropogonodae</taxon>
        <taxon>Andropogoneae</taxon>
        <taxon>Tripsacinae</taxon>
        <taxon>Zea</taxon>
    </lineage>
</organism>
<evidence type="ECO:0000256" key="2">
    <source>
        <dbReference type="SAM" id="Phobius"/>
    </source>
</evidence>
<feature type="compositionally biased region" description="Basic and acidic residues" evidence="1">
    <location>
        <begin position="49"/>
        <end position="60"/>
    </location>
</feature>
<keyword evidence="2" id="KW-1133">Transmembrane helix</keyword>
<feature type="compositionally biased region" description="Basic residues" evidence="1">
    <location>
        <begin position="190"/>
        <end position="236"/>
    </location>
</feature>
<keyword evidence="4" id="KW-1185">Reference proteome</keyword>
<dbReference type="InParanoid" id="A0A804PS01"/>
<proteinExistence type="predicted"/>
<evidence type="ECO:0000256" key="1">
    <source>
        <dbReference type="SAM" id="MobiDB-lite"/>
    </source>
</evidence>
<evidence type="ECO:0000313" key="3">
    <source>
        <dbReference type="EnsemblPlants" id="Zm00001eb267920_P001"/>
    </source>
</evidence>